<dbReference type="KEGG" id="hsr:HSBAA_48610"/>
<evidence type="ECO:0000313" key="2">
    <source>
        <dbReference type="EMBL" id="BBI63555.1"/>
    </source>
</evidence>
<evidence type="ECO:0000313" key="3">
    <source>
        <dbReference type="Proteomes" id="UP000320231"/>
    </source>
</evidence>
<organism evidence="2 3">
    <name type="scientific">Vreelandella sulfidaeris</name>
    <dbReference type="NCBI Taxonomy" id="115553"/>
    <lineage>
        <taxon>Bacteria</taxon>
        <taxon>Pseudomonadati</taxon>
        <taxon>Pseudomonadota</taxon>
        <taxon>Gammaproteobacteria</taxon>
        <taxon>Oceanospirillales</taxon>
        <taxon>Halomonadaceae</taxon>
        <taxon>Vreelandella</taxon>
    </lineage>
</organism>
<dbReference type="AlphaFoldDB" id="A0A455UBY9"/>
<dbReference type="EMBL" id="AP019514">
    <property type="protein sequence ID" value="BBI63555.1"/>
    <property type="molecule type" value="Genomic_DNA"/>
</dbReference>
<feature type="domain" description="YagK/YfjJ C-terminal" evidence="1">
    <location>
        <begin position="21"/>
        <end position="102"/>
    </location>
</feature>
<dbReference type="Pfam" id="PF11726">
    <property type="entry name" value="YagK_YfjJ_C"/>
    <property type="match status" value="1"/>
</dbReference>
<accession>A0A455UBY9</accession>
<dbReference type="Proteomes" id="UP000320231">
    <property type="component" value="Chromosome"/>
</dbReference>
<dbReference type="InterPro" id="IPR057271">
    <property type="entry name" value="YagK_YfjJ_C"/>
</dbReference>
<gene>
    <name evidence="2" type="ORF">HSBAA_48610</name>
</gene>
<evidence type="ECO:0000259" key="1">
    <source>
        <dbReference type="Pfam" id="PF11726"/>
    </source>
</evidence>
<sequence length="105" mass="12179">MLNYNVFNGLGMIQPNGFGEYLRDNLYHRMMRSWYKAMGFSNTDSLGQLIHIGEHPITEELWVATLGLNDWMGLNDAVYNASYLCKQYTKRFGEGIQVFNTSQDR</sequence>
<reference evidence="2 3" key="1">
    <citation type="journal article" date="2019" name="Microbiol. Resour. Announc.">
        <title>Complete Genome Sequence of Halomonas sulfidaeris Strain Esulfide1 Isolated from a Metal Sulfide Rock at a Depth of 2,200 Meters, Obtained Using Nanopore Sequencing.</title>
        <authorList>
            <person name="Saito M."/>
            <person name="Nishigata A."/>
            <person name="Galipon J."/>
            <person name="Arakawa K."/>
        </authorList>
    </citation>
    <scope>NUCLEOTIDE SEQUENCE [LARGE SCALE GENOMIC DNA]</scope>
    <source>
        <strain evidence="2 3">ATCC BAA-803</strain>
    </source>
</reference>
<protein>
    <recommendedName>
        <fullName evidence="1">YagK/YfjJ C-terminal domain-containing protein</fullName>
    </recommendedName>
</protein>
<proteinExistence type="predicted"/>
<name>A0A455UBY9_9GAMM</name>